<organism evidence="1 2">
    <name type="scientific">Racocetra persica</name>
    <dbReference type="NCBI Taxonomy" id="160502"/>
    <lineage>
        <taxon>Eukaryota</taxon>
        <taxon>Fungi</taxon>
        <taxon>Fungi incertae sedis</taxon>
        <taxon>Mucoromycota</taxon>
        <taxon>Glomeromycotina</taxon>
        <taxon>Glomeromycetes</taxon>
        <taxon>Diversisporales</taxon>
        <taxon>Gigasporaceae</taxon>
        <taxon>Racocetra</taxon>
    </lineage>
</organism>
<dbReference type="EMBL" id="CAJVQC010026729">
    <property type="protein sequence ID" value="CAG8734036.1"/>
    <property type="molecule type" value="Genomic_DNA"/>
</dbReference>
<reference evidence="1" key="1">
    <citation type="submission" date="2021-06" db="EMBL/GenBank/DDBJ databases">
        <authorList>
            <person name="Kallberg Y."/>
            <person name="Tangrot J."/>
            <person name="Rosling A."/>
        </authorList>
    </citation>
    <scope>NUCLEOTIDE SEQUENCE</scope>
    <source>
        <strain evidence="1">MA461A</strain>
    </source>
</reference>
<comment type="caution">
    <text evidence="1">The sequence shown here is derived from an EMBL/GenBank/DDBJ whole genome shotgun (WGS) entry which is preliminary data.</text>
</comment>
<gene>
    <name evidence="1" type="ORF">RPERSI_LOCUS12460</name>
</gene>
<evidence type="ECO:0000313" key="1">
    <source>
        <dbReference type="EMBL" id="CAG8734036.1"/>
    </source>
</evidence>
<keyword evidence="2" id="KW-1185">Reference proteome</keyword>
<dbReference type="Proteomes" id="UP000789920">
    <property type="component" value="Unassembled WGS sequence"/>
</dbReference>
<sequence>MTIEDSVPALDALIAKKVAKKVLKKKNQDTIDNEGPSPVITLERNTAKQPEFVVDWFQETIKGFGRHHVTSRYIKIQFNVKKSFFTNPNTNLYYET</sequence>
<evidence type="ECO:0000313" key="2">
    <source>
        <dbReference type="Proteomes" id="UP000789920"/>
    </source>
</evidence>
<name>A0ACA9Q362_9GLOM</name>
<accession>A0ACA9Q362</accession>
<protein>
    <submittedName>
        <fullName evidence="1">32940_t:CDS:1</fullName>
    </submittedName>
</protein>
<proteinExistence type="predicted"/>
<feature type="non-terminal residue" evidence="1">
    <location>
        <position position="96"/>
    </location>
</feature>